<dbReference type="GO" id="GO:0030435">
    <property type="term" value="P:sporulation resulting in formation of a cellular spore"/>
    <property type="evidence" value="ECO:0007669"/>
    <property type="project" value="InterPro"/>
</dbReference>
<evidence type="ECO:0000313" key="3">
    <source>
        <dbReference type="EMBL" id="CCC58027.1"/>
    </source>
</evidence>
<reference evidence="3 4" key="1">
    <citation type="journal article" date="2011" name="J. Bacteriol.">
        <title>Draft genome sequence of Caloramator australicus strain RC3T, a thermoanaerobe from the Great Artesian Basin of Australia.</title>
        <authorList>
            <person name="Ogg C.D."/>
            <person name="Patel B.K.C."/>
        </authorList>
    </citation>
    <scope>NUCLEOTIDE SEQUENCE [LARGE SCALE GENOMIC DNA]</scope>
    <source>
        <strain evidence="3 4">RC3</strain>
    </source>
</reference>
<dbReference type="InterPro" id="IPR051922">
    <property type="entry name" value="Bact_Sporulation_Assoc"/>
</dbReference>
<dbReference type="PANTHER" id="PTHR30032:SF4">
    <property type="entry name" value="AMIDASE ENHANCER"/>
    <property type="match status" value="1"/>
</dbReference>
<dbReference type="InterPro" id="IPR013486">
    <property type="entry name" value="SpoIID/LytB"/>
</dbReference>
<proteinExistence type="predicted"/>
<dbReference type="Pfam" id="PF08486">
    <property type="entry name" value="SpoIID"/>
    <property type="match status" value="1"/>
</dbReference>
<evidence type="ECO:0000256" key="1">
    <source>
        <dbReference type="SAM" id="Phobius"/>
    </source>
</evidence>
<dbReference type="InterPro" id="IPR014225">
    <property type="entry name" value="Spore_II_D_firmicutes"/>
</dbReference>
<dbReference type="eggNOG" id="COG2385">
    <property type="taxonomic scope" value="Bacteria"/>
</dbReference>
<name>G0V4I7_9CLOT</name>
<keyword evidence="1" id="KW-0472">Membrane</keyword>
<keyword evidence="4" id="KW-1185">Reference proteome</keyword>
<gene>
    <name evidence="3" type="ORF">CAAU_0378</name>
</gene>
<dbReference type="AlphaFoldDB" id="G0V4I7"/>
<dbReference type="RefSeq" id="WP_008907745.1">
    <property type="nucleotide sequence ID" value="NZ_CAKP01000017.1"/>
</dbReference>
<organism evidence="3 4">
    <name type="scientific">Caloramator australicus RC3</name>
    <dbReference type="NCBI Taxonomy" id="857293"/>
    <lineage>
        <taxon>Bacteria</taxon>
        <taxon>Bacillati</taxon>
        <taxon>Bacillota</taxon>
        <taxon>Clostridia</taxon>
        <taxon>Eubacteriales</taxon>
        <taxon>Clostridiaceae</taxon>
        <taxon>Caloramator</taxon>
    </lineage>
</organism>
<dbReference type="GO" id="GO:0030288">
    <property type="term" value="C:outer membrane-bounded periplasmic space"/>
    <property type="evidence" value="ECO:0007669"/>
    <property type="project" value="TreeGrafter"/>
</dbReference>
<evidence type="ECO:0000259" key="2">
    <source>
        <dbReference type="Pfam" id="PF08486"/>
    </source>
</evidence>
<dbReference type="InterPro" id="IPR013693">
    <property type="entry name" value="SpoIID/LytB_N"/>
</dbReference>
<keyword evidence="1" id="KW-0812">Transmembrane</keyword>
<feature type="domain" description="Sporulation stage II protein D amidase enhancer LytB N-terminal" evidence="2">
    <location>
        <begin position="67"/>
        <end position="171"/>
    </location>
</feature>
<dbReference type="PANTHER" id="PTHR30032">
    <property type="entry name" value="N-ACETYLMURAMOYL-L-ALANINE AMIDASE-RELATED"/>
    <property type="match status" value="1"/>
</dbReference>
<dbReference type="STRING" id="857293.CAAU_0378"/>
<dbReference type="Proteomes" id="UP000007652">
    <property type="component" value="Unassembled WGS sequence"/>
</dbReference>
<dbReference type="NCBIfam" id="TIGR02870">
    <property type="entry name" value="spore_II_D"/>
    <property type="match status" value="1"/>
</dbReference>
<accession>G0V4I7</accession>
<keyword evidence="1" id="KW-1133">Transmembrane helix</keyword>
<sequence>MKYIGYFVFLVAFIVIFVPVTILGGVGEGIKLPVILNKFPIVTDNNVKEIAKIDSNIKVKMFDVKNNKVIELDLEDYVAGVVSAEMPVSFNIEALKAQAIAARTFVIANMISLGGSGCNKHQGVDVCSDVHCQAWISKEERLKLWDANSALENWNKIMEAVESTKGLVITYNGEIAKHIKYHSTSGGKTEDSRYVFGYQEPYLVSVESPYEEVAPNYITTVVMSKKEFIRRMKELSPNINLSEGRLANQIKILEWTEGGRVNRIKIGDKEFTGIDVRWAMGLKSAAFTIKIDTKNVTFTVKGYGHGVGMSQWGANQMGKRGYSYEDIIKHYYRGVEIQKIEDVLKLGQQP</sequence>
<feature type="transmembrane region" description="Helical" evidence="1">
    <location>
        <begin position="6"/>
        <end position="26"/>
    </location>
</feature>
<dbReference type="NCBIfam" id="TIGR02669">
    <property type="entry name" value="SpoIID_LytB"/>
    <property type="match status" value="1"/>
</dbReference>
<evidence type="ECO:0000313" key="4">
    <source>
        <dbReference type="Proteomes" id="UP000007652"/>
    </source>
</evidence>
<protein>
    <submittedName>
        <fullName evidence="3">Stage II sporulation protein D (SpoIID)</fullName>
    </submittedName>
</protein>
<comment type="caution">
    <text evidence="3">The sequence shown here is derived from an EMBL/GenBank/DDBJ whole genome shotgun (WGS) entry which is preliminary data.</text>
</comment>
<dbReference type="EMBL" id="CAKP01000017">
    <property type="protein sequence ID" value="CCC58027.1"/>
    <property type="molecule type" value="Genomic_DNA"/>
</dbReference>
<dbReference type="OrthoDB" id="9794671at2"/>